<dbReference type="GO" id="GO:0005839">
    <property type="term" value="C:proteasome core complex"/>
    <property type="evidence" value="ECO:0007669"/>
    <property type="project" value="InterPro"/>
</dbReference>
<dbReference type="AlphaFoldDB" id="A0A1A9X0X2"/>
<dbReference type="GO" id="GO:0005634">
    <property type="term" value="C:nucleus"/>
    <property type="evidence" value="ECO:0007669"/>
    <property type="project" value="UniProtKB-SubCell"/>
</dbReference>
<sequence>MYYSGIEQFSDYKVPGMKHEDFHPYESNGGSIVAIAGDNFAVVAADSRLSSGYSIHTRNQNKLFQLSSNAVLASTGCWCDTLALTALVKARMQMYEHTHSKTMSTDALAQMLSILMYNRRFFPYYVSNIVAGLNSKGKGVVYSYDPIGHFEKSNCRAGGSAGTLLQPVLDNQIELKNIKPDNVDFPKDLTIERAIAIASDAFISATERDIYTGDSVQINIITKNNIEVKELQLRKD</sequence>
<protein>
    <recommendedName>
        <fullName evidence="8">Proteasome subunit beta</fullName>
    </recommendedName>
</protein>
<dbReference type="STRING" id="37001.A0A1A9X0X2"/>
<proteinExistence type="predicted"/>
<evidence type="ECO:0000256" key="1">
    <source>
        <dbReference type="ARBA" id="ARBA00004123"/>
    </source>
</evidence>
<evidence type="ECO:0000256" key="4">
    <source>
        <dbReference type="ARBA" id="ARBA00023242"/>
    </source>
</evidence>
<dbReference type="PANTHER" id="PTHR32194">
    <property type="entry name" value="METALLOPROTEASE TLDD"/>
    <property type="match status" value="1"/>
</dbReference>
<dbReference type="InterPro" id="IPR001353">
    <property type="entry name" value="Proteasome_sua/b"/>
</dbReference>
<reference evidence="6" key="2">
    <citation type="submission" date="2020-05" db="UniProtKB">
        <authorList>
            <consortium name="EnsemblMetazoa"/>
        </authorList>
    </citation>
    <scope>IDENTIFICATION</scope>
    <source>
        <strain evidence="6">IAEA</strain>
    </source>
</reference>
<dbReference type="CDD" id="cd03757">
    <property type="entry name" value="proteasome_beta_type_1"/>
    <property type="match status" value="1"/>
</dbReference>
<dbReference type="Proteomes" id="UP000091820">
    <property type="component" value="Unassembled WGS sequence"/>
</dbReference>
<evidence type="ECO:0000313" key="6">
    <source>
        <dbReference type="EnsemblMetazoa" id="GBRI040101-PA"/>
    </source>
</evidence>
<dbReference type="PROSITE" id="PS51476">
    <property type="entry name" value="PROTEASOME_BETA_2"/>
    <property type="match status" value="1"/>
</dbReference>
<dbReference type="InterPro" id="IPR023333">
    <property type="entry name" value="Proteasome_suB-type"/>
</dbReference>
<keyword evidence="3" id="KW-0647">Proteasome</keyword>
<reference evidence="7" key="1">
    <citation type="submission" date="2014-03" db="EMBL/GenBank/DDBJ databases">
        <authorList>
            <person name="Aksoy S."/>
            <person name="Warren W."/>
            <person name="Wilson R.K."/>
        </authorList>
    </citation>
    <scope>NUCLEOTIDE SEQUENCE [LARGE SCALE GENOMIC DNA]</scope>
    <source>
        <strain evidence="7">IAEA</strain>
    </source>
</reference>
<evidence type="ECO:0000256" key="3">
    <source>
        <dbReference type="ARBA" id="ARBA00022942"/>
    </source>
</evidence>
<dbReference type="PANTHER" id="PTHR32194:SF2">
    <property type="entry name" value="PROTEASOME SUBUNIT BETA TYPE-1"/>
    <property type="match status" value="1"/>
</dbReference>
<dbReference type="VEuPathDB" id="VectorBase:GBRI040101"/>
<accession>A0A1A9X0X2</accession>
<evidence type="ECO:0000313" key="7">
    <source>
        <dbReference type="Proteomes" id="UP000091820"/>
    </source>
</evidence>
<dbReference type="Pfam" id="PF00227">
    <property type="entry name" value="Proteasome"/>
    <property type="match status" value="1"/>
</dbReference>
<dbReference type="InterPro" id="IPR029055">
    <property type="entry name" value="Ntn_hydrolases_N"/>
</dbReference>
<dbReference type="EnsemblMetazoa" id="GBRI040101-RA">
    <property type="protein sequence ID" value="GBRI040101-PA"/>
    <property type="gene ID" value="GBRI040101"/>
</dbReference>
<keyword evidence="2" id="KW-0963">Cytoplasm</keyword>
<dbReference type="SUPFAM" id="SSF56235">
    <property type="entry name" value="N-terminal nucleophile aminohydrolases (Ntn hydrolases)"/>
    <property type="match status" value="1"/>
</dbReference>
<dbReference type="GO" id="GO:0051603">
    <property type="term" value="P:proteolysis involved in protein catabolic process"/>
    <property type="evidence" value="ECO:0007669"/>
    <property type="project" value="InterPro"/>
</dbReference>
<comment type="subcellular location">
    <subcellularLocation>
        <location evidence="1">Nucleus</location>
    </subcellularLocation>
</comment>
<comment type="subunit">
    <text evidence="5">The 26S proteasome consists of a 20S proteasome core and two 19S regulatory subunits. The 20S proteasome core is composed of 28 subunits that are arranged in four stacked rings, resulting in a barrel-shaped structure. The two end rings are each formed by seven alpha subunits, and the two central rings are each formed by seven beta subunits. The catalytic chamber with the active sites is on the inside of the barrel.</text>
</comment>
<name>A0A1A9X0X2_9MUSC</name>
<evidence type="ECO:0000256" key="2">
    <source>
        <dbReference type="ARBA" id="ARBA00022490"/>
    </source>
</evidence>
<keyword evidence="7" id="KW-1185">Reference proteome</keyword>
<dbReference type="GO" id="GO:0005737">
    <property type="term" value="C:cytoplasm"/>
    <property type="evidence" value="ECO:0007669"/>
    <property type="project" value="TreeGrafter"/>
</dbReference>
<keyword evidence="4" id="KW-0539">Nucleus</keyword>
<dbReference type="FunFam" id="3.60.20.10:FF:000027">
    <property type="entry name" value="Proteasome subunit beta type-6"/>
    <property type="match status" value="1"/>
</dbReference>
<organism evidence="6 7">
    <name type="scientific">Glossina brevipalpis</name>
    <dbReference type="NCBI Taxonomy" id="37001"/>
    <lineage>
        <taxon>Eukaryota</taxon>
        <taxon>Metazoa</taxon>
        <taxon>Ecdysozoa</taxon>
        <taxon>Arthropoda</taxon>
        <taxon>Hexapoda</taxon>
        <taxon>Insecta</taxon>
        <taxon>Pterygota</taxon>
        <taxon>Neoptera</taxon>
        <taxon>Endopterygota</taxon>
        <taxon>Diptera</taxon>
        <taxon>Brachycera</taxon>
        <taxon>Muscomorpha</taxon>
        <taxon>Hippoboscoidea</taxon>
        <taxon>Glossinidae</taxon>
        <taxon>Glossina</taxon>
    </lineage>
</organism>
<dbReference type="Gene3D" id="3.60.20.10">
    <property type="entry name" value="Glutamine Phosphoribosylpyrophosphate, subunit 1, domain 1"/>
    <property type="match status" value="1"/>
</dbReference>
<evidence type="ECO:0000256" key="5">
    <source>
        <dbReference type="ARBA" id="ARBA00026071"/>
    </source>
</evidence>
<evidence type="ECO:0008006" key="8">
    <source>
        <dbReference type="Google" id="ProtNLM"/>
    </source>
</evidence>